<dbReference type="Gene3D" id="1.20.870.10">
    <property type="entry name" value="Son of sevenless (SoS) protein Chain: S domain 1"/>
    <property type="match status" value="1"/>
</dbReference>
<dbReference type="InterPro" id="IPR000651">
    <property type="entry name" value="Ras-like_Gua-exchang_fac_N"/>
</dbReference>
<dbReference type="PANTHER" id="PTHR23113">
    <property type="entry name" value="GUANINE NUCLEOTIDE EXCHANGE FACTOR"/>
    <property type="match status" value="1"/>
</dbReference>
<comment type="caution">
    <text evidence="6">The sequence shown here is derived from an EMBL/GenBank/DDBJ whole genome shotgun (WGS) entry which is preliminary data.</text>
</comment>
<reference evidence="6" key="1">
    <citation type="submission" date="2021-07" db="EMBL/GenBank/DDBJ databases">
        <authorList>
            <person name="Branca A.L. A."/>
        </authorList>
    </citation>
    <scope>NUCLEOTIDE SEQUENCE</scope>
</reference>
<dbReference type="GO" id="GO:0007265">
    <property type="term" value="P:Ras protein signal transduction"/>
    <property type="evidence" value="ECO:0007669"/>
    <property type="project" value="TreeGrafter"/>
</dbReference>
<dbReference type="SMART" id="SM00147">
    <property type="entry name" value="RasGEF"/>
    <property type="match status" value="1"/>
</dbReference>
<feature type="compositionally biased region" description="Basic and acidic residues" evidence="3">
    <location>
        <begin position="1"/>
        <end position="18"/>
    </location>
</feature>
<feature type="domain" description="N-terminal Ras-GEF" evidence="5">
    <location>
        <begin position="26"/>
        <end position="159"/>
    </location>
</feature>
<dbReference type="Gene3D" id="1.10.840.10">
    <property type="entry name" value="Ras guanine-nucleotide exchange factors catalytic domain"/>
    <property type="match status" value="1"/>
</dbReference>
<dbReference type="GO" id="GO:0005085">
    <property type="term" value="F:guanyl-nucleotide exchange factor activity"/>
    <property type="evidence" value="ECO:0007669"/>
    <property type="project" value="UniProtKB-KW"/>
</dbReference>
<dbReference type="SUPFAM" id="SSF48366">
    <property type="entry name" value="Ras GEF"/>
    <property type="match status" value="1"/>
</dbReference>
<dbReference type="InterPro" id="IPR001895">
    <property type="entry name" value="RASGEF_cat_dom"/>
</dbReference>
<evidence type="ECO:0000313" key="7">
    <source>
        <dbReference type="Proteomes" id="UP001152646"/>
    </source>
</evidence>
<dbReference type="InterPro" id="IPR023578">
    <property type="entry name" value="Ras_GEF_dom_sf"/>
</dbReference>
<dbReference type="SMART" id="SM00229">
    <property type="entry name" value="RasGEFN"/>
    <property type="match status" value="1"/>
</dbReference>
<dbReference type="CDD" id="cd06224">
    <property type="entry name" value="REM"/>
    <property type="match status" value="1"/>
</dbReference>
<evidence type="ECO:0000256" key="2">
    <source>
        <dbReference type="PROSITE-ProRule" id="PRU00168"/>
    </source>
</evidence>
<evidence type="ECO:0000256" key="3">
    <source>
        <dbReference type="SAM" id="MobiDB-lite"/>
    </source>
</evidence>
<evidence type="ECO:0000313" key="6">
    <source>
        <dbReference type="EMBL" id="CAG8227287.1"/>
    </source>
</evidence>
<organism evidence="6 7">
    <name type="scientific">Penicillium salamii</name>
    <dbReference type="NCBI Taxonomy" id="1612424"/>
    <lineage>
        <taxon>Eukaryota</taxon>
        <taxon>Fungi</taxon>
        <taxon>Dikarya</taxon>
        <taxon>Ascomycota</taxon>
        <taxon>Pezizomycotina</taxon>
        <taxon>Eurotiomycetes</taxon>
        <taxon>Eurotiomycetidae</taxon>
        <taxon>Eurotiales</taxon>
        <taxon>Aspergillaceae</taxon>
        <taxon>Penicillium</taxon>
    </lineage>
</organism>
<dbReference type="CDD" id="cd00155">
    <property type="entry name" value="RasGEF"/>
    <property type="match status" value="1"/>
</dbReference>
<feature type="domain" description="Ras-GEF" evidence="4">
    <location>
        <begin position="192"/>
        <end position="425"/>
    </location>
</feature>
<dbReference type="Pfam" id="PF00617">
    <property type="entry name" value="RasGEF"/>
    <property type="match status" value="1"/>
</dbReference>
<evidence type="ECO:0000256" key="1">
    <source>
        <dbReference type="ARBA" id="ARBA00022658"/>
    </source>
</evidence>
<dbReference type="Proteomes" id="UP001152646">
    <property type="component" value="Unassembled WGS sequence"/>
</dbReference>
<dbReference type="InterPro" id="IPR008937">
    <property type="entry name" value="Ras-like_GEF"/>
</dbReference>
<sequence>MAQQDAIERIDSGCHDSTDGVAGNKNEEMIKAGTLPFLVENLTRHDKLDAAFNRTFLATYTYFTSGSELLDHLVDRFDNTPPPSTIQTEIEQWSIHTIPLIRLRVVNILRQWLEHFWSEPKGPETDELLHKMRLFVERVNSSAETPTQQLDLIIQRRISGQPYTKRSHPSISNPPKPILPRKLDKLQFIKIDAKEIARQLTIMEAQTFNKIQRQEFLHKNWQKKTTPLVAPNVRWLIRHSNQLSNWVCGTVLAESDLKKRAQVVDHLVNIATTCHQLQNYSAVISILSGLESAPIYRLARTWAMVTERSCNLLRPLQAMIVSSQNYQAYRETLRVAVPPCIPFLGLFLKDLTFIEDGNPALTPEGMINFHKYAMLATTVQDVQRWKEAPYCLQPVPELQEYFTKQLHSAVELHEMWDKSCELEPKGRGLGNRPRDLYTPTGGMSASMVVACMVLDD</sequence>
<evidence type="ECO:0000259" key="4">
    <source>
        <dbReference type="PROSITE" id="PS50009"/>
    </source>
</evidence>
<accession>A0A9W4I6C6</accession>
<dbReference type="InterPro" id="IPR036964">
    <property type="entry name" value="RASGEF_cat_dom_sf"/>
</dbReference>
<protein>
    <submittedName>
        <fullName evidence="6">Uncharacterized protein</fullName>
    </submittedName>
</protein>
<dbReference type="PROSITE" id="PS00720">
    <property type="entry name" value="RASGEF"/>
    <property type="match status" value="1"/>
</dbReference>
<dbReference type="EMBL" id="CAJVPA010000011">
    <property type="protein sequence ID" value="CAG8227287.1"/>
    <property type="molecule type" value="Genomic_DNA"/>
</dbReference>
<proteinExistence type="predicted"/>
<dbReference type="PANTHER" id="PTHR23113:SF368">
    <property type="entry name" value="CELL DIVISION CONTROL PROTEIN 25"/>
    <property type="match status" value="1"/>
</dbReference>
<dbReference type="PROSITE" id="PS50212">
    <property type="entry name" value="RASGEF_NTER"/>
    <property type="match status" value="1"/>
</dbReference>
<dbReference type="GO" id="GO:0005886">
    <property type="term" value="C:plasma membrane"/>
    <property type="evidence" value="ECO:0007669"/>
    <property type="project" value="TreeGrafter"/>
</dbReference>
<dbReference type="OrthoDB" id="546434at2759"/>
<keyword evidence="1 2" id="KW-0344">Guanine-nucleotide releasing factor</keyword>
<gene>
    <name evidence="6" type="ORF">PSALAMII_LOCUS221</name>
</gene>
<dbReference type="AlphaFoldDB" id="A0A9W4I6C6"/>
<evidence type="ECO:0000259" key="5">
    <source>
        <dbReference type="PROSITE" id="PS50212"/>
    </source>
</evidence>
<dbReference type="InterPro" id="IPR019804">
    <property type="entry name" value="Ras_G-nucl-exch_fac_CS"/>
</dbReference>
<dbReference type="PROSITE" id="PS50009">
    <property type="entry name" value="RASGEF_CAT"/>
    <property type="match status" value="1"/>
</dbReference>
<name>A0A9W4I6C6_9EURO</name>
<feature type="region of interest" description="Disordered" evidence="3">
    <location>
        <begin position="1"/>
        <end position="25"/>
    </location>
</feature>
<dbReference type="Pfam" id="PF00618">
    <property type="entry name" value="RasGEF_N"/>
    <property type="match status" value="1"/>
</dbReference>